<dbReference type="Proteomes" id="UP001501196">
    <property type="component" value="Unassembled WGS sequence"/>
</dbReference>
<organism evidence="1 2">
    <name type="scientific">Agromyces tropicus</name>
    <dbReference type="NCBI Taxonomy" id="555371"/>
    <lineage>
        <taxon>Bacteria</taxon>
        <taxon>Bacillati</taxon>
        <taxon>Actinomycetota</taxon>
        <taxon>Actinomycetes</taxon>
        <taxon>Micrococcales</taxon>
        <taxon>Microbacteriaceae</taxon>
        <taxon>Agromyces</taxon>
    </lineage>
</organism>
<proteinExistence type="predicted"/>
<protein>
    <submittedName>
        <fullName evidence="1">Uncharacterized protein</fullName>
    </submittedName>
</protein>
<comment type="caution">
    <text evidence="1">The sequence shown here is derived from an EMBL/GenBank/DDBJ whole genome shotgun (WGS) entry which is preliminary data.</text>
</comment>
<reference evidence="2" key="1">
    <citation type="journal article" date="2019" name="Int. J. Syst. Evol. Microbiol.">
        <title>The Global Catalogue of Microorganisms (GCM) 10K type strain sequencing project: providing services to taxonomists for standard genome sequencing and annotation.</title>
        <authorList>
            <consortium name="The Broad Institute Genomics Platform"/>
            <consortium name="The Broad Institute Genome Sequencing Center for Infectious Disease"/>
            <person name="Wu L."/>
            <person name="Ma J."/>
        </authorList>
    </citation>
    <scope>NUCLEOTIDE SEQUENCE [LARGE SCALE GENOMIC DNA]</scope>
    <source>
        <strain evidence="2">JCM 15672</strain>
    </source>
</reference>
<dbReference type="EMBL" id="BAAAPW010000002">
    <property type="protein sequence ID" value="GAA2035369.1"/>
    <property type="molecule type" value="Genomic_DNA"/>
</dbReference>
<evidence type="ECO:0000313" key="2">
    <source>
        <dbReference type="Proteomes" id="UP001501196"/>
    </source>
</evidence>
<sequence>MAHTIDHAHVHVDDLAAVAITTGGIRVIHLSGVASCPSELWRVDIVPNRSPLATTAPDRIAMDLRSAPPRRRGRFRSVKVPFEAIIEDRHTTELELHFECQPAVVLPVLEADGSFGAGARASAPRRGLATARAVAHARTATDAARGALHALRDAIAIAPPRMAVAV</sequence>
<keyword evidence="2" id="KW-1185">Reference proteome</keyword>
<evidence type="ECO:0000313" key="1">
    <source>
        <dbReference type="EMBL" id="GAA2035369.1"/>
    </source>
</evidence>
<name>A0ABP5G1C7_9MICO</name>
<gene>
    <name evidence="1" type="ORF">GCM10009819_19800</name>
</gene>
<accession>A0ABP5G1C7</accession>
<dbReference type="RefSeq" id="WP_344372574.1">
    <property type="nucleotide sequence ID" value="NZ_BAAAPW010000002.1"/>
</dbReference>